<reference evidence="1 2" key="1">
    <citation type="journal article" date="2013" name="Genome Announc.">
        <title>Genome sequence of 'Candidatus Methanomassiliicoccus intestinalis' Issoire-Mx1, a third thermoplasmatales-related methanogenic archaeon from human feces.</title>
        <authorList>
            <person name="Borrel G."/>
            <person name="Harris H.M."/>
            <person name="Parisot N."/>
            <person name="Gaci N."/>
            <person name="Tottey W."/>
            <person name="Mihajlovski A."/>
            <person name="Deane J."/>
            <person name="Gribaldo S."/>
            <person name="Bardot O."/>
            <person name="Peyretaillade E."/>
            <person name="Peyret P."/>
            <person name="O'Toole P.W."/>
            <person name="Brugere J.F."/>
        </authorList>
    </citation>
    <scope>NUCLEOTIDE SEQUENCE [LARGE SCALE GENOMIC DNA]</scope>
    <source>
        <strain evidence="1 2">Issoire-Mx1</strain>
    </source>
</reference>
<dbReference type="Proteomes" id="UP000014070">
    <property type="component" value="Chromosome"/>
</dbReference>
<dbReference type="RefSeq" id="WP_020449627.1">
    <property type="nucleotide sequence ID" value="NC_021353.1"/>
</dbReference>
<proteinExistence type="predicted"/>
<dbReference type="STRING" id="1295009.MMINT_18190"/>
<gene>
    <name evidence="1" type="ORF">MMINT_18190</name>
</gene>
<dbReference type="KEGG" id="mer:MMINT_18190"/>
<dbReference type="HOGENOM" id="CLU_2257219_0_0_2"/>
<dbReference type="EMBL" id="CP005934">
    <property type="protein sequence ID" value="AGN27102.1"/>
    <property type="molecule type" value="Genomic_DNA"/>
</dbReference>
<sequence length="103" mass="11663">MANDPVLKTNSKEVFVGKKYIKDDNGKIIGSRITARAYENLNMFEGDNPSIQLNVVLYGEDGKPTDTIYLTKCEGAYEADTAYEELRVKLSKDYYQSPAKKRD</sequence>
<organism evidence="1 2">
    <name type="scientific">Methanomassiliicoccus intestinalis (strain Issoire-Mx1)</name>
    <dbReference type="NCBI Taxonomy" id="1295009"/>
    <lineage>
        <taxon>Archaea</taxon>
        <taxon>Methanobacteriati</taxon>
        <taxon>Thermoplasmatota</taxon>
        <taxon>Thermoplasmata</taxon>
        <taxon>Methanomassiliicoccales</taxon>
        <taxon>Methanomassiliicoccaceae</taxon>
        <taxon>Methanomassiliicoccus</taxon>
    </lineage>
</organism>
<dbReference type="AlphaFoldDB" id="R9T854"/>
<name>R9T854_METII</name>
<protein>
    <submittedName>
        <fullName evidence="1">Uncharacterized protein</fullName>
    </submittedName>
</protein>
<evidence type="ECO:0000313" key="2">
    <source>
        <dbReference type="Proteomes" id="UP000014070"/>
    </source>
</evidence>
<dbReference type="GeneID" id="41324173"/>
<accession>R9T854</accession>
<dbReference type="InParanoid" id="R9T854"/>
<keyword evidence="2" id="KW-1185">Reference proteome</keyword>
<evidence type="ECO:0000313" key="1">
    <source>
        <dbReference type="EMBL" id="AGN27102.1"/>
    </source>
</evidence>